<keyword evidence="4" id="KW-1185">Reference proteome</keyword>
<evidence type="ECO:0000313" key="3">
    <source>
        <dbReference type="EMBL" id="KOX79490.1"/>
    </source>
</evidence>
<gene>
    <name evidence="3" type="ORF">WN51_02755</name>
</gene>
<feature type="non-terminal residue" evidence="3">
    <location>
        <position position="1"/>
    </location>
</feature>
<protein>
    <submittedName>
        <fullName evidence="3">Neuropeptide-like 1</fullName>
    </submittedName>
</protein>
<proteinExistence type="predicted"/>
<feature type="compositionally biased region" description="Low complexity" evidence="2">
    <location>
        <begin position="500"/>
        <end position="510"/>
    </location>
</feature>
<dbReference type="OrthoDB" id="6426745at2759"/>
<keyword evidence="3" id="KW-0527">Neuropeptide</keyword>
<feature type="region of interest" description="Disordered" evidence="2">
    <location>
        <begin position="184"/>
        <end position="206"/>
    </location>
</feature>
<name>A0A0M9A8N8_9HYME</name>
<dbReference type="GO" id="GO:0007218">
    <property type="term" value="P:neuropeptide signaling pathway"/>
    <property type="evidence" value="ECO:0007669"/>
    <property type="project" value="UniProtKB-KW"/>
</dbReference>
<organism evidence="3 4">
    <name type="scientific">Melipona quadrifasciata</name>
    <dbReference type="NCBI Taxonomy" id="166423"/>
    <lineage>
        <taxon>Eukaryota</taxon>
        <taxon>Metazoa</taxon>
        <taxon>Ecdysozoa</taxon>
        <taxon>Arthropoda</taxon>
        <taxon>Hexapoda</taxon>
        <taxon>Insecta</taxon>
        <taxon>Pterygota</taxon>
        <taxon>Neoptera</taxon>
        <taxon>Endopterygota</taxon>
        <taxon>Hymenoptera</taxon>
        <taxon>Apocrita</taxon>
        <taxon>Aculeata</taxon>
        <taxon>Apoidea</taxon>
        <taxon>Anthophila</taxon>
        <taxon>Apidae</taxon>
        <taxon>Melipona</taxon>
    </lineage>
</organism>
<evidence type="ECO:0000256" key="2">
    <source>
        <dbReference type="SAM" id="MobiDB-lite"/>
    </source>
</evidence>
<dbReference type="EMBL" id="KQ435711">
    <property type="protein sequence ID" value="KOX79490.1"/>
    <property type="molecule type" value="Genomic_DNA"/>
</dbReference>
<dbReference type="AlphaFoldDB" id="A0A0M9A8N8"/>
<sequence length="583" mass="66400">YIRKRPRTQPVLRFGEPHWEDTVTKRLNEMGLSGNHLVSLLLYITVVNEFRLPLVTCQDEDSTQCMPKQVFLALLRHPEVSSNLAAYSRAARVSGDAKSRNDMAHLRALTEEGDDSEICVPVRVYLQLLKDPVVHNLLGRLLDDSDDIDAREFLPESQKRSLATLAKNDDLPISIHARVVENEDDEEKRAVISSEQSGQNDYPLPSRSDLQAFTRDYLMEKRNVGTLARDFALPPGRRNMASLVHDYDQSKSNNKEPMVPYNGKRNVASLARTFTLPQNGKRNVASVARDYGLPYGKRYVGSLARTGDFPARNQRSVASLAKNSAWPVSLKRGVLLPGSVILRTLSRHGRSMADEMNARNDLLDLQELSNLEQNQENDYETAEEKLNDSLAKIESNVRRSKRQIGFSDEYPLPVMQNTNVFDYEEMMEALSGQYPNAEKRFMETGSAPEMQPEVDQFGYPETFQASKRHIGALARLGWLPTLRVARFSRSPRENSADGTSSDYSSNTSRSLRPNFNPRARYVQALHEDCRHGFERFIETSRLLETKLNSEELPRKWAENRRVLQETKAIMRNETSIDNPSDFY</sequence>
<keyword evidence="1" id="KW-0175">Coiled coil</keyword>
<feature type="coiled-coil region" evidence="1">
    <location>
        <begin position="365"/>
        <end position="403"/>
    </location>
</feature>
<dbReference type="Proteomes" id="UP000053105">
    <property type="component" value="Unassembled WGS sequence"/>
</dbReference>
<accession>A0A0M9A8N8</accession>
<reference evidence="3 4" key="1">
    <citation type="submission" date="2015-07" db="EMBL/GenBank/DDBJ databases">
        <title>The genome of Melipona quadrifasciata.</title>
        <authorList>
            <person name="Pan H."/>
            <person name="Kapheim K."/>
        </authorList>
    </citation>
    <scope>NUCLEOTIDE SEQUENCE [LARGE SCALE GENOMIC DNA]</scope>
    <source>
        <strain evidence="3">0111107301</strain>
        <tissue evidence="3">Whole body</tissue>
    </source>
</reference>
<evidence type="ECO:0000256" key="1">
    <source>
        <dbReference type="SAM" id="Coils"/>
    </source>
</evidence>
<evidence type="ECO:0000313" key="4">
    <source>
        <dbReference type="Proteomes" id="UP000053105"/>
    </source>
</evidence>
<feature type="region of interest" description="Disordered" evidence="2">
    <location>
        <begin position="490"/>
        <end position="515"/>
    </location>
</feature>